<protein>
    <recommendedName>
        <fullName evidence="4">LysR family transcriptional regulator</fullName>
    </recommendedName>
</protein>
<keyword evidence="3" id="KW-1185">Reference proteome</keyword>
<dbReference type="RefSeq" id="WP_377459737.1">
    <property type="nucleotide sequence ID" value="NZ_JBHLUB010000030.1"/>
</dbReference>
<proteinExistence type="predicted"/>
<feature type="compositionally biased region" description="Basic residues" evidence="1">
    <location>
        <begin position="253"/>
        <end position="263"/>
    </location>
</feature>
<dbReference type="Proteomes" id="UP001589862">
    <property type="component" value="Unassembled WGS sequence"/>
</dbReference>
<feature type="region of interest" description="Disordered" evidence="1">
    <location>
        <begin position="216"/>
        <end position="263"/>
    </location>
</feature>
<name>A0ABV6PBM7_9MICC</name>
<reference evidence="2 3" key="1">
    <citation type="submission" date="2024-09" db="EMBL/GenBank/DDBJ databases">
        <authorList>
            <person name="Sun Q."/>
            <person name="Mori K."/>
        </authorList>
    </citation>
    <scope>NUCLEOTIDE SEQUENCE [LARGE SCALE GENOMIC DNA]</scope>
    <source>
        <strain evidence="2 3">NCAIM B.02604</strain>
    </source>
</reference>
<evidence type="ECO:0008006" key="4">
    <source>
        <dbReference type="Google" id="ProtNLM"/>
    </source>
</evidence>
<accession>A0ABV6PBM7</accession>
<evidence type="ECO:0000313" key="3">
    <source>
        <dbReference type="Proteomes" id="UP001589862"/>
    </source>
</evidence>
<dbReference type="EMBL" id="JBHLUB010000030">
    <property type="protein sequence ID" value="MFC0582522.1"/>
    <property type="molecule type" value="Genomic_DNA"/>
</dbReference>
<sequence length="263" mass="29257">MDAPALRIRHVPGIFPDKWFSRWRERFSIELDAGAFTADQEPNAMLAGADAALVRVAALPSQQRGAWYPVGPGIGIEQPSDDFHFLPLYTENAAVIFHKEDRLAGWAPDAEVPVEKLAEVNLIDWRDYPESVGGAPMGVEVVATGAAAAVVPFSLVRGHNHEDVRSRMIQLPEPDTNVPQDNAAEQVLWRTGLLWHRAGEEHPLLQDFIGILRGRSATSSRQPTVRAAEREAKKSKQRQSNKFRSRAQGGRAKNARRSRGRHR</sequence>
<gene>
    <name evidence="2" type="ORF">ACFFFR_09045</name>
</gene>
<evidence type="ECO:0000256" key="1">
    <source>
        <dbReference type="SAM" id="MobiDB-lite"/>
    </source>
</evidence>
<evidence type="ECO:0000313" key="2">
    <source>
        <dbReference type="EMBL" id="MFC0582522.1"/>
    </source>
</evidence>
<feature type="compositionally biased region" description="Basic residues" evidence="1">
    <location>
        <begin position="235"/>
        <end position="245"/>
    </location>
</feature>
<organism evidence="2 3">
    <name type="scientific">Micrococcoides hystricis</name>
    <dbReference type="NCBI Taxonomy" id="1572761"/>
    <lineage>
        <taxon>Bacteria</taxon>
        <taxon>Bacillati</taxon>
        <taxon>Actinomycetota</taxon>
        <taxon>Actinomycetes</taxon>
        <taxon>Micrococcales</taxon>
        <taxon>Micrococcaceae</taxon>
        <taxon>Micrococcoides</taxon>
    </lineage>
</organism>
<comment type="caution">
    <text evidence="2">The sequence shown here is derived from an EMBL/GenBank/DDBJ whole genome shotgun (WGS) entry which is preliminary data.</text>
</comment>